<name>A0AAF1KBF2_9HYPH</name>
<organism evidence="2 3">
    <name type="scientific">Rhizobium tumorigenes</name>
    <dbReference type="NCBI Taxonomy" id="2041385"/>
    <lineage>
        <taxon>Bacteria</taxon>
        <taxon>Pseudomonadati</taxon>
        <taxon>Pseudomonadota</taxon>
        <taxon>Alphaproteobacteria</taxon>
        <taxon>Hyphomicrobiales</taxon>
        <taxon>Rhizobiaceae</taxon>
        <taxon>Rhizobium/Agrobacterium group</taxon>
        <taxon>Rhizobium</taxon>
    </lineage>
</organism>
<dbReference type="Proteomes" id="UP000249499">
    <property type="component" value="Chromosome"/>
</dbReference>
<dbReference type="KEGG" id="rtu:PR017_05435"/>
<reference evidence="2 3" key="1">
    <citation type="journal article" date="2018" name="Sci. Rep.">
        <title>Rhizobium tumorigenes sp. nov., a novel plant tumorigenic bacterium isolated from cane gall tumors on thornless blackberry.</title>
        <authorList>
            <person name="Kuzmanovi N."/>
            <person name="Smalla K."/>
            <person name="Gronow S."/>
            <person name="PuBawska J."/>
        </authorList>
    </citation>
    <scope>NUCLEOTIDE SEQUENCE [LARGE SCALE GENOMIC DNA]</scope>
    <source>
        <strain evidence="2 3">1078</strain>
    </source>
</reference>
<evidence type="ECO:0000313" key="2">
    <source>
        <dbReference type="EMBL" id="WFR96572.1"/>
    </source>
</evidence>
<evidence type="ECO:0000256" key="1">
    <source>
        <dbReference type="SAM" id="MobiDB-lite"/>
    </source>
</evidence>
<evidence type="ECO:0000313" key="3">
    <source>
        <dbReference type="Proteomes" id="UP000249499"/>
    </source>
</evidence>
<protein>
    <submittedName>
        <fullName evidence="2">Uncharacterized protein</fullName>
    </submittedName>
</protein>
<gene>
    <name evidence="2" type="ORF">PR017_05435</name>
</gene>
<dbReference type="EMBL" id="CP117255">
    <property type="protein sequence ID" value="WFR96572.1"/>
    <property type="molecule type" value="Genomic_DNA"/>
</dbReference>
<feature type="region of interest" description="Disordered" evidence="1">
    <location>
        <begin position="31"/>
        <end position="55"/>
    </location>
</feature>
<dbReference type="AlphaFoldDB" id="A0AAF1KBF2"/>
<dbReference type="RefSeq" id="WP_154677471.1">
    <property type="nucleotide sequence ID" value="NZ_CP117255.1"/>
</dbReference>
<reference evidence="3" key="2">
    <citation type="journal article" date="2023" name="MicrobiologyOpen">
        <title>Genomics of the tumorigenes clade of the family Rhizobiaceae and description of Rhizobium rhododendri sp. nov.</title>
        <authorList>
            <person name="Kuzmanovic N."/>
            <person name="diCenzo G.C."/>
            <person name="Bunk B."/>
            <person name="Sproeer C."/>
            <person name="Fruehling A."/>
            <person name="Neumann-Schaal M."/>
            <person name="Overmann J."/>
            <person name="Smalla K."/>
        </authorList>
    </citation>
    <scope>NUCLEOTIDE SEQUENCE [LARGE SCALE GENOMIC DNA]</scope>
    <source>
        <strain evidence="3">1078</strain>
    </source>
</reference>
<proteinExistence type="predicted"/>
<sequence>MTDEPPKKKSLAGLGEMMEKAAAKEKAVADKAEKISSDPGATRSYDITFRKKSSS</sequence>
<accession>A0AAF1KBF2</accession>
<keyword evidence="3" id="KW-1185">Reference proteome</keyword>